<evidence type="ECO:0000256" key="1">
    <source>
        <dbReference type="ARBA" id="ARBA00004141"/>
    </source>
</evidence>
<evidence type="ECO:0000256" key="7">
    <source>
        <dbReference type="ARBA" id="ARBA00023136"/>
    </source>
</evidence>
<dbReference type="GO" id="GO:0005739">
    <property type="term" value="C:mitochondrion"/>
    <property type="evidence" value="ECO:0007669"/>
    <property type="project" value="TreeGrafter"/>
</dbReference>
<gene>
    <name evidence="11" type="primary">COX3</name>
</gene>
<protein>
    <recommendedName>
        <fullName evidence="3 8">Cytochrome c oxidase subunit 3</fullName>
    </recommendedName>
</protein>
<evidence type="ECO:0000256" key="5">
    <source>
        <dbReference type="ARBA" id="ARBA00022967"/>
    </source>
</evidence>
<sequence length="261" mass="31546">MTKQPYSLMKNSPWPIILSFSLFNMMSMCIMYMYKYNMSMLFMMMNSTIMLLNCYQWWRDMNRESTFQGMYTYIMMNNYKLSMITFIMSEILFFISFFWCFFHFYLSPDIEIGLNWPPSGITPFNPYSIPLLNTMILLSSGFSLTWSHHSIITKNYNMALYSLLLTIIMGIIFTMTQMYEYMQASFCLNDSNFGSIFYLSTGFHGVHVIIGTLFLMVNMFRMYMMYFNKKNHFSFEAAAWYWHFVDVIWIMLYSMMYWMIF</sequence>
<reference evidence="11" key="1">
    <citation type="submission" date="2019-10" db="EMBL/GenBank/DDBJ databases">
        <title>The complete mitochondrial genomes and bacterial metagenome data from two species of bird nasal-mites (Rhinonyssidae: Mesostigmata).</title>
        <authorList>
            <person name="Osuna-Mascaro C."/>
            <person name="Dona J."/>
            <person name="Johnson K."/>
            <person name="Esteban R."/>
            <person name="de Rojas M."/>
        </authorList>
    </citation>
    <scope>NUCLEOTIDE SEQUENCE</scope>
    <source>
        <tissue evidence="11">Whole body</tissue>
    </source>
</reference>
<dbReference type="Gene3D" id="1.10.287.70">
    <property type="match status" value="1"/>
</dbReference>
<evidence type="ECO:0000256" key="6">
    <source>
        <dbReference type="ARBA" id="ARBA00022989"/>
    </source>
</evidence>
<dbReference type="InterPro" id="IPR033945">
    <property type="entry name" value="Cyt_c_oxase_su3_dom"/>
</dbReference>
<dbReference type="AlphaFoldDB" id="A0A5Q0S297"/>
<feature type="transmembrane region" description="Helical" evidence="9">
    <location>
        <begin position="40"/>
        <end position="58"/>
    </location>
</feature>
<evidence type="ECO:0000256" key="3">
    <source>
        <dbReference type="ARBA" id="ARBA00015944"/>
    </source>
</evidence>
<feature type="transmembrane region" description="Helical" evidence="9">
    <location>
        <begin position="79"/>
        <end position="106"/>
    </location>
</feature>
<dbReference type="GO" id="GO:0006123">
    <property type="term" value="P:mitochondrial electron transport, cytochrome c to oxygen"/>
    <property type="evidence" value="ECO:0007669"/>
    <property type="project" value="TreeGrafter"/>
</dbReference>
<geneLocation type="mitochondrion" evidence="11"/>
<evidence type="ECO:0000256" key="2">
    <source>
        <dbReference type="ARBA" id="ARBA00010581"/>
    </source>
</evidence>
<dbReference type="GO" id="GO:0016020">
    <property type="term" value="C:membrane"/>
    <property type="evidence" value="ECO:0007669"/>
    <property type="project" value="UniProtKB-SubCell"/>
</dbReference>
<feature type="transmembrane region" description="Helical" evidence="9">
    <location>
        <begin position="158"/>
        <end position="176"/>
    </location>
</feature>
<organism evidence="11">
    <name type="scientific">Ptilonyssus chloris</name>
    <dbReference type="NCBI Taxonomy" id="2652178"/>
    <lineage>
        <taxon>Eukaryota</taxon>
        <taxon>Metazoa</taxon>
        <taxon>Ecdysozoa</taxon>
        <taxon>Arthropoda</taxon>
        <taxon>Chelicerata</taxon>
        <taxon>Arachnida</taxon>
        <taxon>Acari</taxon>
        <taxon>Parasitiformes</taxon>
        <taxon>Mesostigmata</taxon>
        <taxon>Gamasina</taxon>
        <taxon>Dermanyssoidea</taxon>
        <taxon>Rhinonyssidae</taxon>
        <taxon>Ptilonyssus</taxon>
    </lineage>
</organism>
<dbReference type="InterPro" id="IPR000298">
    <property type="entry name" value="Cyt_c_oxidase-like_su3"/>
</dbReference>
<evidence type="ECO:0000256" key="4">
    <source>
        <dbReference type="ARBA" id="ARBA00022692"/>
    </source>
</evidence>
<dbReference type="InterPro" id="IPR024791">
    <property type="entry name" value="Cyt_c/ubiquinol_Oxase_su3"/>
</dbReference>
<dbReference type="Gene3D" id="1.20.120.80">
    <property type="entry name" value="Cytochrome c oxidase, subunit III, four-helix bundle"/>
    <property type="match status" value="1"/>
</dbReference>
<keyword evidence="6 9" id="KW-1133">Transmembrane helix</keyword>
<accession>A0A5Q0S297</accession>
<comment type="similarity">
    <text evidence="2 8">Belongs to the cytochrome c oxidase subunit 3 family.</text>
</comment>
<evidence type="ECO:0000313" key="11">
    <source>
        <dbReference type="EMBL" id="QGA47497.1"/>
    </source>
</evidence>
<keyword evidence="5" id="KW-1278">Translocase</keyword>
<proteinExistence type="inferred from homology"/>
<keyword evidence="8 11" id="KW-0496">Mitochondrion</keyword>
<feature type="transmembrane region" description="Helical" evidence="9">
    <location>
        <begin position="12"/>
        <end position="34"/>
    </location>
</feature>
<dbReference type="CTD" id="4514"/>
<keyword evidence="4 8" id="KW-0812">Transmembrane</keyword>
<feature type="transmembrane region" description="Helical" evidence="9">
    <location>
        <begin position="238"/>
        <end position="260"/>
    </location>
</feature>
<feature type="transmembrane region" description="Helical" evidence="9">
    <location>
        <begin position="126"/>
        <end position="146"/>
    </location>
</feature>
<dbReference type="InterPro" id="IPR013833">
    <property type="entry name" value="Cyt_c_oxidase_su3_a-hlx"/>
</dbReference>
<dbReference type="PANTHER" id="PTHR11403">
    <property type="entry name" value="CYTOCHROME C OXIDASE SUBUNIT III"/>
    <property type="match status" value="1"/>
</dbReference>
<keyword evidence="7 9" id="KW-0472">Membrane</keyword>
<feature type="transmembrane region" description="Helical" evidence="9">
    <location>
        <begin position="196"/>
        <end position="217"/>
    </location>
</feature>
<dbReference type="PANTHER" id="PTHR11403:SF7">
    <property type="entry name" value="CYTOCHROME C OXIDASE SUBUNIT 3"/>
    <property type="match status" value="1"/>
</dbReference>
<dbReference type="Pfam" id="PF00510">
    <property type="entry name" value="COX3"/>
    <property type="match status" value="1"/>
</dbReference>
<dbReference type="SUPFAM" id="SSF81452">
    <property type="entry name" value="Cytochrome c oxidase subunit III-like"/>
    <property type="match status" value="1"/>
</dbReference>
<evidence type="ECO:0000256" key="9">
    <source>
        <dbReference type="SAM" id="Phobius"/>
    </source>
</evidence>
<dbReference type="PROSITE" id="PS50253">
    <property type="entry name" value="COX3"/>
    <property type="match status" value="1"/>
</dbReference>
<evidence type="ECO:0000259" key="10">
    <source>
        <dbReference type="PROSITE" id="PS50253"/>
    </source>
</evidence>
<dbReference type="RefSeq" id="YP_009710894.1">
    <property type="nucleotide sequence ID" value="NC_045208.1"/>
</dbReference>
<dbReference type="GeneID" id="42438310"/>
<dbReference type="CDD" id="cd01665">
    <property type="entry name" value="Cyt_c_Oxidase_III"/>
    <property type="match status" value="1"/>
</dbReference>
<evidence type="ECO:0000256" key="8">
    <source>
        <dbReference type="RuleBase" id="RU003375"/>
    </source>
</evidence>
<dbReference type="InterPro" id="IPR035973">
    <property type="entry name" value="Cyt_c_oxidase_su3-like_sf"/>
</dbReference>
<dbReference type="GO" id="GO:0004129">
    <property type="term" value="F:cytochrome-c oxidase activity"/>
    <property type="evidence" value="ECO:0007669"/>
    <property type="project" value="InterPro"/>
</dbReference>
<feature type="domain" description="Heme-copper oxidase subunit III family profile" evidence="10">
    <location>
        <begin position="2"/>
        <end position="261"/>
    </location>
</feature>
<name>A0A5Q0S297_9ACAR</name>
<comment type="function">
    <text evidence="8">Component of the cytochrome c oxidase, the last enzyme in the mitochondrial electron transport chain which drives oxidative phosphorylation. The respiratory chain contains 3 multisubunit complexes succinate dehydrogenase (complex II, CII), ubiquinol-cytochrome c oxidoreductase (cytochrome b-c1 complex, complex III, CIII) and cytochrome c oxidase (complex IV, CIV), that cooperate to transfer electrons derived from NADH and succinate to molecular oxygen, creating an electrochemical gradient over the inner membrane that drives transmembrane transport and the ATP synthase. Cytochrome c oxidase is the component of the respiratory chain that catalyzes the reduction of oxygen to water. Electrons originating from reduced cytochrome c in the intermembrane space (IMS) are transferred via the dinuclear copper A center (CU(A)) of subunit 2 and heme A of subunit 1 to the active site in subunit 1, a binuclear center (BNC) formed by heme A3 and copper B (CU(B)). The BNC reduces molecular oxygen to 2 water molecules using 4 electrons from cytochrome c in the IMS and 4 protons from the mitochondrial matrix.</text>
</comment>
<dbReference type="EMBL" id="MN557819">
    <property type="protein sequence ID" value="QGA47497.1"/>
    <property type="molecule type" value="Genomic_DNA"/>
</dbReference>
<comment type="subcellular location">
    <subcellularLocation>
        <location evidence="1">Membrane</location>
        <topology evidence="1">Multi-pass membrane protein</topology>
    </subcellularLocation>
</comment>